<organism evidence="1 2">
    <name type="scientific">Capsicum annuum</name>
    <name type="common">Capsicum pepper</name>
    <dbReference type="NCBI Taxonomy" id="4072"/>
    <lineage>
        <taxon>Eukaryota</taxon>
        <taxon>Viridiplantae</taxon>
        <taxon>Streptophyta</taxon>
        <taxon>Embryophyta</taxon>
        <taxon>Tracheophyta</taxon>
        <taxon>Spermatophyta</taxon>
        <taxon>Magnoliopsida</taxon>
        <taxon>eudicotyledons</taxon>
        <taxon>Gunneridae</taxon>
        <taxon>Pentapetalae</taxon>
        <taxon>asterids</taxon>
        <taxon>lamiids</taxon>
        <taxon>Solanales</taxon>
        <taxon>Solanaceae</taxon>
        <taxon>Solanoideae</taxon>
        <taxon>Capsiceae</taxon>
        <taxon>Capsicum</taxon>
    </lineage>
</organism>
<name>A0A2G2Y737_CAPAN</name>
<reference evidence="1 2" key="2">
    <citation type="journal article" date="2017" name="Genome Biol.">
        <title>New reference genome sequences of hot pepper reveal the massive evolution of plant disease-resistance genes by retroduplication.</title>
        <authorList>
            <person name="Kim S."/>
            <person name="Park J."/>
            <person name="Yeom S.I."/>
            <person name="Kim Y.M."/>
            <person name="Seo E."/>
            <person name="Kim K.T."/>
            <person name="Kim M.S."/>
            <person name="Lee J.M."/>
            <person name="Cheong K."/>
            <person name="Shin H.S."/>
            <person name="Kim S.B."/>
            <person name="Han K."/>
            <person name="Lee J."/>
            <person name="Park M."/>
            <person name="Lee H.A."/>
            <person name="Lee H.Y."/>
            <person name="Lee Y."/>
            <person name="Oh S."/>
            <person name="Lee J.H."/>
            <person name="Choi E."/>
            <person name="Choi E."/>
            <person name="Lee S.E."/>
            <person name="Jeon J."/>
            <person name="Kim H."/>
            <person name="Choi G."/>
            <person name="Song H."/>
            <person name="Lee J."/>
            <person name="Lee S.C."/>
            <person name="Kwon J.K."/>
            <person name="Lee H.Y."/>
            <person name="Koo N."/>
            <person name="Hong Y."/>
            <person name="Kim R.W."/>
            <person name="Kang W.H."/>
            <person name="Huh J.H."/>
            <person name="Kang B.C."/>
            <person name="Yang T.J."/>
            <person name="Lee Y.H."/>
            <person name="Bennetzen J.L."/>
            <person name="Choi D."/>
        </authorList>
    </citation>
    <scope>NUCLEOTIDE SEQUENCE [LARGE SCALE GENOMIC DNA]</scope>
    <source>
        <strain evidence="2">cv. CM334</strain>
    </source>
</reference>
<comment type="caution">
    <text evidence="1">The sequence shown here is derived from an EMBL/GenBank/DDBJ whole genome shotgun (WGS) entry which is preliminary data.</text>
</comment>
<dbReference type="Proteomes" id="UP000222542">
    <property type="component" value="Unassembled WGS sequence"/>
</dbReference>
<evidence type="ECO:0000313" key="1">
    <source>
        <dbReference type="EMBL" id="PHT65489.1"/>
    </source>
</evidence>
<sequence length="154" mass="17157">MKDYRTESCTETVPTSTLIKLVYKSFGFPIRTNFYGIKYLSSILFLCSPNLATLTSTRMRNSDRNIPLGIYYYYLKRATLTAKGAGQLELDERQGCSDQQGILALLSFLHAHENMKDVGPSPRLSWYGSVSAGAHSYPSSAEICPRSLASCRHA</sequence>
<dbReference type="AlphaFoldDB" id="A0A2G2Y737"/>
<reference evidence="1 2" key="1">
    <citation type="journal article" date="2014" name="Nat. Genet.">
        <title>Genome sequence of the hot pepper provides insights into the evolution of pungency in Capsicum species.</title>
        <authorList>
            <person name="Kim S."/>
            <person name="Park M."/>
            <person name="Yeom S.I."/>
            <person name="Kim Y.M."/>
            <person name="Lee J.M."/>
            <person name="Lee H.A."/>
            <person name="Seo E."/>
            <person name="Choi J."/>
            <person name="Cheong K."/>
            <person name="Kim K.T."/>
            <person name="Jung K."/>
            <person name="Lee G.W."/>
            <person name="Oh S.K."/>
            <person name="Bae C."/>
            <person name="Kim S.B."/>
            <person name="Lee H.Y."/>
            <person name="Kim S.Y."/>
            <person name="Kim M.S."/>
            <person name="Kang B.C."/>
            <person name="Jo Y.D."/>
            <person name="Yang H.B."/>
            <person name="Jeong H.J."/>
            <person name="Kang W.H."/>
            <person name="Kwon J.K."/>
            <person name="Shin C."/>
            <person name="Lim J.Y."/>
            <person name="Park J.H."/>
            <person name="Huh J.H."/>
            <person name="Kim J.S."/>
            <person name="Kim B.D."/>
            <person name="Cohen O."/>
            <person name="Paran I."/>
            <person name="Suh M.C."/>
            <person name="Lee S.B."/>
            <person name="Kim Y.K."/>
            <person name="Shin Y."/>
            <person name="Noh S.J."/>
            <person name="Park J."/>
            <person name="Seo Y.S."/>
            <person name="Kwon S.Y."/>
            <person name="Kim H.A."/>
            <person name="Park J.M."/>
            <person name="Kim H.J."/>
            <person name="Choi S.B."/>
            <person name="Bosland P.W."/>
            <person name="Reeves G."/>
            <person name="Jo S.H."/>
            <person name="Lee B.W."/>
            <person name="Cho H.T."/>
            <person name="Choi H.S."/>
            <person name="Lee M.S."/>
            <person name="Yu Y."/>
            <person name="Do Choi Y."/>
            <person name="Park B.S."/>
            <person name="van Deynze A."/>
            <person name="Ashrafi H."/>
            <person name="Hill T."/>
            <person name="Kim W.T."/>
            <person name="Pai H.S."/>
            <person name="Ahn H.K."/>
            <person name="Yeam I."/>
            <person name="Giovannoni J.J."/>
            <person name="Rose J.K."/>
            <person name="Sorensen I."/>
            <person name="Lee S.J."/>
            <person name="Kim R.W."/>
            <person name="Choi I.Y."/>
            <person name="Choi B.S."/>
            <person name="Lim J.S."/>
            <person name="Lee Y.H."/>
            <person name="Choi D."/>
        </authorList>
    </citation>
    <scope>NUCLEOTIDE SEQUENCE [LARGE SCALE GENOMIC DNA]</scope>
    <source>
        <strain evidence="2">cv. CM334</strain>
    </source>
</reference>
<protein>
    <submittedName>
        <fullName evidence="1">Uncharacterized protein</fullName>
    </submittedName>
</protein>
<evidence type="ECO:0000313" key="2">
    <source>
        <dbReference type="Proteomes" id="UP000222542"/>
    </source>
</evidence>
<gene>
    <name evidence="1" type="ORF">T459_29914</name>
</gene>
<dbReference type="EMBL" id="AYRZ02000012">
    <property type="protein sequence ID" value="PHT65489.1"/>
    <property type="molecule type" value="Genomic_DNA"/>
</dbReference>
<keyword evidence="2" id="KW-1185">Reference proteome</keyword>
<proteinExistence type="predicted"/>
<accession>A0A2G2Y737</accession>
<dbReference type="Gramene" id="PHT65489">
    <property type="protein sequence ID" value="PHT65489"/>
    <property type="gene ID" value="T459_29914"/>
</dbReference>